<gene>
    <name evidence="1" type="ORF">KEM09_19850</name>
</gene>
<keyword evidence="2" id="KW-1185">Reference proteome</keyword>
<protein>
    <submittedName>
        <fullName evidence="1">GxxExxY protein</fullName>
    </submittedName>
</protein>
<evidence type="ECO:0000313" key="1">
    <source>
        <dbReference type="EMBL" id="MBS2213673.1"/>
    </source>
</evidence>
<dbReference type="InterPro" id="IPR026350">
    <property type="entry name" value="GxxExxY"/>
</dbReference>
<dbReference type="Pfam" id="PF13366">
    <property type="entry name" value="PDDEXK_3"/>
    <property type="match status" value="1"/>
</dbReference>
<dbReference type="EMBL" id="JAGUCN010000032">
    <property type="protein sequence ID" value="MBS2213673.1"/>
    <property type="molecule type" value="Genomic_DNA"/>
</dbReference>
<accession>A0ABS5KF37</accession>
<dbReference type="RefSeq" id="WP_212231182.1">
    <property type="nucleotide sequence ID" value="NZ_JAGUCN010000032.1"/>
</dbReference>
<dbReference type="NCBIfam" id="TIGR04256">
    <property type="entry name" value="GxxExxY"/>
    <property type="match status" value="1"/>
</dbReference>
<name>A0ABS5KF37_9BACT</name>
<sequence length="127" mass="14297">MNEEAYNELTSAVIGAAIEVHRQLGPGLLEAVYEECLISELKNKGLKVENQVKLPIIYKGKELSKHFIIDIVVEDKLIVELKAVEDILSVHEVQLVTYLKLSGMKLGLLINFNETVLKNGIRRRINS</sequence>
<comment type="caution">
    <text evidence="1">The sequence shown here is derived from an EMBL/GenBank/DDBJ whole genome shotgun (WGS) entry which is preliminary data.</text>
</comment>
<organism evidence="1 2">
    <name type="scientific">Carboxylicivirga mesophila</name>
    <dbReference type="NCBI Taxonomy" id="1166478"/>
    <lineage>
        <taxon>Bacteria</taxon>
        <taxon>Pseudomonadati</taxon>
        <taxon>Bacteroidota</taxon>
        <taxon>Bacteroidia</taxon>
        <taxon>Marinilabiliales</taxon>
        <taxon>Marinilabiliaceae</taxon>
        <taxon>Carboxylicivirga</taxon>
    </lineage>
</organism>
<proteinExistence type="predicted"/>
<evidence type="ECO:0000313" key="2">
    <source>
        <dbReference type="Proteomes" id="UP000721861"/>
    </source>
</evidence>
<dbReference type="Proteomes" id="UP000721861">
    <property type="component" value="Unassembled WGS sequence"/>
</dbReference>
<reference evidence="1 2" key="1">
    <citation type="journal article" date="2014" name="Int. J. Syst. Evol. Microbiol.">
        <title>Carboxylicivirga gen. nov. in the family Marinilabiliaceae with two novel species, Carboxylicivirga mesophila sp. nov. and Carboxylicivirga taeanensis sp. nov., and reclassification of Cytophaga fermentans as Saccharicrinis fermentans gen. nov., comb. nov.</title>
        <authorList>
            <person name="Yang S.H."/>
            <person name="Seo H.S."/>
            <person name="Woo J.H."/>
            <person name="Oh H.M."/>
            <person name="Jang H."/>
            <person name="Lee J.H."/>
            <person name="Kim S.J."/>
            <person name="Kwon K.K."/>
        </authorList>
    </citation>
    <scope>NUCLEOTIDE SEQUENCE [LARGE SCALE GENOMIC DNA]</scope>
    <source>
        <strain evidence="1 2">JCM 18290</strain>
    </source>
</reference>